<feature type="region of interest" description="Disordered" evidence="1">
    <location>
        <begin position="1"/>
        <end position="33"/>
    </location>
</feature>
<evidence type="ECO:0000313" key="2">
    <source>
        <dbReference type="EMBL" id="KAK9513505.1"/>
    </source>
</evidence>
<dbReference type="EMBL" id="JBCEZU010000597">
    <property type="protein sequence ID" value="KAK9513505.1"/>
    <property type="molecule type" value="Genomic_DNA"/>
</dbReference>
<keyword evidence="3" id="KW-1185">Reference proteome</keyword>
<protein>
    <submittedName>
        <fullName evidence="2">Uncharacterized protein</fullName>
    </submittedName>
</protein>
<name>A0AAW1DUC8_ZOAVI</name>
<feature type="region of interest" description="Disordered" evidence="1">
    <location>
        <begin position="50"/>
        <end position="76"/>
    </location>
</feature>
<evidence type="ECO:0000313" key="3">
    <source>
        <dbReference type="Proteomes" id="UP001488805"/>
    </source>
</evidence>
<dbReference type="AlphaFoldDB" id="A0AAW1DUC8"/>
<accession>A0AAW1DUC8</accession>
<comment type="caution">
    <text evidence="2">The sequence shown here is derived from an EMBL/GenBank/DDBJ whole genome shotgun (WGS) entry which is preliminary data.</text>
</comment>
<reference evidence="2 3" key="1">
    <citation type="journal article" date="2024" name="Genome Biol. Evol.">
        <title>Chromosome-level genome assembly of the viviparous eelpout Zoarces viviparus.</title>
        <authorList>
            <person name="Fuhrmann N."/>
            <person name="Brasseur M.V."/>
            <person name="Bakowski C.E."/>
            <person name="Podsiadlowski L."/>
            <person name="Prost S."/>
            <person name="Krehenwinkel H."/>
            <person name="Mayer C."/>
        </authorList>
    </citation>
    <scope>NUCLEOTIDE SEQUENCE [LARGE SCALE GENOMIC DNA]</scope>
    <source>
        <strain evidence="2">NO-MEL_2022_Ind0_liver</strain>
    </source>
</reference>
<feature type="compositionally biased region" description="Basic and acidic residues" evidence="1">
    <location>
        <begin position="50"/>
        <end position="61"/>
    </location>
</feature>
<dbReference type="Proteomes" id="UP001488805">
    <property type="component" value="Unassembled WGS sequence"/>
</dbReference>
<gene>
    <name evidence="2" type="ORF">VZT92_027031</name>
</gene>
<feature type="compositionally biased region" description="Basic and acidic residues" evidence="1">
    <location>
        <begin position="1"/>
        <end position="13"/>
    </location>
</feature>
<sequence>MLEPERLRLKKENTTLLEETEEKTDSFVNQPEKDKERDIILGAALEKNEQQLERHGVKWQDDNPSLPPGKEQGWKKTERFRLESLKSQFTQKKGENGI</sequence>
<evidence type="ECO:0000256" key="1">
    <source>
        <dbReference type="SAM" id="MobiDB-lite"/>
    </source>
</evidence>
<proteinExistence type="predicted"/>
<organism evidence="2 3">
    <name type="scientific">Zoarces viviparus</name>
    <name type="common">Viviparous eelpout</name>
    <name type="synonym">Blennius viviparus</name>
    <dbReference type="NCBI Taxonomy" id="48416"/>
    <lineage>
        <taxon>Eukaryota</taxon>
        <taxon>Metazoa</taxon>
        <taxon>Chordata</taxon>
        <taxon>Craniata</taxon>
        <taxon>Vertebrata</taxon>
        <taxon>Euteleostomi</taxon>
        <taxon>Actinopterygii</taxon>
        <taxon>Neopterygii</taxon>
        <taxon>Teleostei</taxon>
        <taxon>Neoteleostei</taxon>
        <taxon>Acanthomorphata</taxon>
        <taxon>Eupercaria</taxon>
        <taxon>Perciformes</taxon>
        <taxon>Cottioidei</taxon>
        <taxon>Zoarcales</taxon>
        <taxon>Zoarcidae</taxon>
        <taxon>Zoarcinae</taxon>
        <taxon>Zoarces</taxon>
    </lineage>
</organism>